<dbReference type="EMBL" id="QZKU01000073">
    <property type="protein sequence ID" value="RJP20826.1"/>
    <property type="molecule type" value="Genomic_DNA"/>
</dbReference>
<dbReference type="AlphaFoldDB" id="A0A3A4NRY7"/>
<accession>A0A3A4NRY7</accession>
<evidence type="ECO:0000259" key="1">
    <source>
        <dbReference type="Pfam" id="PF12654"/>
    </source>
</evidence>
<sequence>MSDDGKMKRPPQNTYEDARKVAWEVLEKKDPAAIAADGLLEHDGASGLLYIPFLSDRYAVDLSARKVMFENGLEVYPFLSVLLLHYLMGVNERPLAGEWITFRQFEGGDAYFGSFTDRTLVPLKNAFGQKPDLLEQAARPLGAERLDFGDVGLRVPVFPKLPLAVVLWTADSEFPPEVNVLFDKTANTILRTEDLAICGALTVSKLRKNAEKLLKTP</sequence>
<gene>
    <name evidence="2" type="ORF">C4520_10775</name>
</gene>
<reference evidence="2 3" key="1">
    <citation type="journal article" date="2017" name="ISME J.">
        <title>Energy and carbon metabolisms in a deep terrestrial subsurface fluid microbial community.</title>
        <authorList>
            <person name="Momper L."/>
            <person name="Jungbluth S.P."/>
            <person name="Lee M.D."/>
            <person name="Amend J.P."/>
        </authorList>
    </citation>
    <scope>NUCLEOTIDE SEQUENCE [LARGE SCALE GENOMIC DNA]</scope>
    <source>
        <strain evidence="2">SURF_5</strain>
    </source>
</reference>
<feature type="domain" description="DUF3786" evidence="1">
    <location>
        <begin position="30"/>
        <end position="203"/>
    </location>
</feature>
<dbReference type="Proteomes" id="UP000265882">
    <property type="component" value="Unassembled WGS sequence"/>
</dbReference>
<proteinExistence type="predicted"/>
<protein>
    <submittedName>
        <fullName evidence="2">DUF3786 domain-containing protein</fullName>
    </submittedName>
</protein>
<organism evidence="2 3">
    <name type="scientific">Abyssobacteria bacterium (strain SURF_5)</name>
    <dbReference type="NCBI Taxonomy" id="2093360"/>
    <lineage>
        <taxon>Bacteria</taxon>
        <taxon>Pseudomonadati</taxon>
        <taxon>Candidatus Hydrogenedentota</taxon>
        <taxon>Candidatus Abyssobacteria</taxon>
    </lineage>
</organism>
<evidence type="ECO:0000313" key="2">
    <source>
        <dbReference type="EMBL" id="RJP20826.1"/>
    </source>
</evidence>
<evidence type="ECO:0000313" key="3">
    <source>
        <dbReference type="Proteomes" id="UP000265882"/>
    </source>
</evidence>
<name>A0A3A4NRY7_ABYX5</name>
<dbReference type="InterPro" id="IPR024264">
    <property type="entry name" value="DUF3786"/>
</dbReference>
<dbReference type="Pfam" id="PF12654">
    <property type="entry name" value="DUF3786"/>
    <property type="match status" value="1"/>
</dbReference>
<comment type="caution">
    <text evidence="2">The sequence shown here is derived from an EMBL/GenBank/DDBJ whole genome shotgun (WGS) entry which is preliminary data.</text>
</comment>